<feature type="signal peptide" evidence="2">
    <location>
        <begin position="1"/>
        <end position="23"/>
    </location>
</feature>
<protein>
    <submittedName>
        <fullName evidence="3">Bug family tripartite tricarboxylate transporter substrate binding protein</fullName>
    </submittedName>
</protein>
<dbReference type="SUPFAM" id="SSF53850">
    <property type="entry name" value="Periplasmic binding protein-like II"/>
    <property type="match status" value="1"/>
</dbReference>
<dbReference type="PIRSF" id="PIRSF017082">
    <property type="entry name" value="YflP"/>
    <property type="match status" value="1"/>
</dbReference>
<feature type="chain" id="PRO_5046792502" evidence="2">
    <location>
        <begin position="24"/>
        <end position="324"/>
    </location>
</feature>
<accession>A0ABW0NIA7</accession>
<dbReference type="EMBL" id="JBHSMF010000010">
    <property type="protein sequence ID" value="MFC5499736.1"/>
    <property type="molecule type" value="Genomic_DNA"/>
</dbReference>
<gene>
    <name evidence="3" type="ORF">ACFPOE_19490</name>
</gene>
<dbReference type="Proteomes" id="UP001596037">
    <property type="component" value="Unassembled WGS sequence"/>
</dbReference>
<comment type="similarity">
    <text evidence="1">Belongs to the UPF0065 (bug) family.</text>
</comment>
<keyword evidence="4" id="KW-1185">Reference proteome</keyword>
<name>A0ABW0NIA7_9BURK</name>
<dbReference type="Gene3D" id="3.40.190.150">
    <property type="entry name" value="Bordetella uptake gene, domain 1"/>
    <property type="match status" value="1"/>
</dbReference>
<sequence length="324" mass="33559">MINRRIACASLALAPLAQPWAQAFPVRPIQMLVGFAPGGGADLVARVLAPHLVQELGQPVIVENRPGVGGNVATRYLATEAKADGHTILMGTIAALAINPNLYKEKIGYDPDRDLAPITNAVDSCNVLVVPASSPLHDVSQLVAACRTASSLTYGSSGVGTAGHLAGVLLSSLTGTKPLHVPYKSGGGLMTAMLSGEVDFSFASGVTALAQVRGGKLRALAVTTARRAAELAQVPTMVEAGVAGFVSNNWYGIVAPAATPRPVIDRLNAACVKVLGKPEVVAALRAQVLEASPMSPDEFGTFMRAERAKWGKLIREAGVTLESV</sequence>
<organism evidence="3 4">
    <name type="scientific">Caenimonas terrae</name>
    <dbReference type="NCBI Taxonomy" id="696074"/>
    <lineage>
        <taxon>Bacteria</taxon>
        <taxon>Pseudomonadati</taxon>
        <taxon>Pseudomonadota</taxon>
        <taxon>Betaproteobacteria</taxon>
        <taxon>Burkholderiales</taxon>
        <taxon>Comamonadaceae</taxon>
        <taxon>Caenimonas</taxon>
    </lineage>
</organism>
<evidence type="ECO:0000313" key="4">
    <source>
        <dbReference type="Proteomes" id="UP001596037"/>
    </source>
</evidence>
<evidence type="ECO:0000256" key="2">
    <source>
        <dbReference type="SAM" id="SignalP"/>
    </source>
</evidence>
<proteinExistence type="inferred from homology"/>
<evidence type="ECO:0000256" key="1">
    <source>
        <dbReference type="ARBA" id="ARBA00006987"/>
    </source>
</evidence>
<evidence type="ECO:0000313" key="3">
    <source>
        <dbReference type="EMBL" id="MFC5499736.1"/>
    </source>
</evidence>
<keyword evidence="2" id="KW-0732">Signal</keyword>
<dbReference type="Pfam" id="PF03401">
    <property type="entry name" value="TctC"/>
    <property type="match status" value="1"/>
</dbReference>
<comment type="caution">
    <text evidence="3">The sequence shown here is derived from an EMBL/GenBank/DDBJ whole genome shotgun (WGS) entry which is preliminary data.</text>
</comment>
<dbReference type="InterPro" id="IPR042100">
    <property type="entry name" value="Bug_dom1"/>
</dbReference>
<dbReference type="CDD" id="cd07012">
    <property type="entry name" value="PBP2_Bug_TTT"/>
    <property type="match status" value="1"/>
</dbReference>
<dbReference type="PANTHER" id="PTHR42928">
    <property type="entry name" value="TRICARBOXYLATE-BINDING PROTEIN"/>
    <property type="match status" value="1"/>
</dbReference>
<dbReference type="InterPro" id="IPR005064">
    <property type="entry name" value="BUG"/>
</dbReference>
<dbReference type="RefSeq" id="WP_376851987.1">
    <property type="nucleotide sequence ID" value="NZ_JBHSMF010000010.1"/>
</dbReference>
<dbReference type="Gene3D" id="3.40.190.10">
    <property type="entry name" value="Periplasmic binding protein-like II"/>
    <property type="match status" value="1"/>
</dbReference>
<reference evidence="4" key="1">
    <citation type="journal article" date="2019" name="Int. J. Syst. Evol. Microbiol.">
        <title>The Global Catalogue of Microorganisms (GCM) 10K type strain sequencing project: providing services to taxonomists for standard genome sequencing and annotation.</title>
        <authorList>
            <consortium name="The Broad Institute Genomics Platform"/>
            <consortium name="The Broad Institute Genome Sequencing Center for Infectious Disease"/>
            <person name="Wu L."/>
            <person name="Ma J."/>
        </authorList>
    </citation>
    <scope>NUCLEOTIDE SEQUENCE [LARGE SCALE GENOMIC DNA]</scope>
    <source>
        <strain evidence="4">CCUG 57401</strain>
    </source>
</reference>
<dbReference type="PANTHER" id="PTHR42928:SF5">
    <property type="entry name" value="BLR1237 PROTEIN"/>
    <property type="match status" value="1"/>
</dbReference>